<evidence type="ECO:0000313" key="2">
    <source>
        <dbReference type="Proteomes" id="UP001519343"/>
    </source>
</evidence>
<name>A0ABS4GPP4_9BACL</name>
<protein>
    <submittedName>
        <fullName evidence="1">Uncharacterized protein</fullName>
    </submittedName>
</protein>
<comment type="caution">
    <text evidence="1">The sequence shown here is derived from an EMBL/GenBank/DDBJ whole genome shotgun (WGS) entry which is preliminary data.</text>
</comment>
<evidence type="ECO:0000313" key="1">
    <source>
        <dbReference type="EMBL" id="MBP1932235.1"/>
    </source>
</evidence>
<dbReference type="EMBL" id="JAGGKT010000005">
    <property type="protein sequence ID" value="MBP1932235.1"/>
    <property type="molecule type" value="Genomic_DNA"/>
</dbReference>
<gene>
    <name evidence="1" type="ORF">J2Z37_002236</name>
</gene>
<sequence length="43" mass="5033">MLAKLRWSLNFIGVMKIKVGDVMLVIELHRGYEDQCWRSCVGH</sequence>
<organism evidence="1 2">
    <name type="scientific">Ammoniphilus resinae</name>
    <dbReference type="NCBI Taxonomy" id="861532"/>
    <lineage>
        <taxon>Bacteria</taxon>
        <taxon>Bacillati</taxon>
        <taxon>Bacillota</taxon>
        <taxon>Bacilli</taxon>
        <taxon>Bacillales</taxon>
        <taxon>Paenibacillaceae</taxon>
        <taxon>Aneurinibacillus group</taxon>
        <taxon>Ammoniphilus</taxon>
    </lineage>
</organism>
<reference evidence="1 2" key="1">
    <citation type="submission" date="2021-03" db="EMBL/GenBank/DDBJ databases">
        <title>Genomic Encyclopedia of Type Strains, Phase IV (KMG-IV): sequencing the most valuable type-strain genomes for metagenomic binning, comparative biology and taxonomic classification.</title>
        <authorList>
            <person name="Goeker M."/>
        </authorList>
    </citation>
    <scope>NUCLEOTIDE SEQUENCE [LARGE SCALE GENOMIC DNA]</scope>
    <source>
        <strain evidence="1 2">DSM 24738</strain>
    </source>
</reference>
<proteinExistence type="predicted"/>
<accession>A0ABS4GPP4</accession>
<keyword evidence="2" id="KW-1185">Reference proteome</keyword>
<dbReference type="Proteomes" id="UP001519343">
    <property type="component" value="Unassembled WGS sequence"/>
</dbReference>